<dbReference type="GO" id="GO:0006753">
    <property type="term" value="P:nucleoside phosphate metabolic process"/>
    <property type="evidence" value="ECO:0007669"/>
    <property type="project" value="TreeGrafter"/>
</dbReference>
<organism evidence="3 4">
    <name type="scientific">Rothia dentocariosa</name>
    <dbReference type="NCBI Taxonomy" id="2047"/>
    <lineage>
        <taxon>Bacteria</taxon>
        <taxon>Bacillati</taxon>
        <taxon>Actinomycetota</taxon>
        <taxon>Actinomycetes</taxon>
        <taxon>Micrococcales</taxon>
        <taxon>Micrococcaceae</taxon>
        <taxon>Rothia</taxon>
    </lineage>
</organism>
<dbReference type="GO" id="GO:0005829">
    <property type="term" value="C:cytosol"/>
    <property type="evidence" value="ECO:0007669"/>
    <property type="project" value="TreeGrafter"/>
</dbReference>
<dbReference type="CDD" id="cd24158">
    <property type="entry name" value="NUDIX_ADPRase_Rv1700"/>
    <property type="match status" value="1"/>
</dbReference>
<dbReference type="Proteomes" id="UP000270988">
    <property type="component" value="Chromosome"/>
</dbReference>
<dbReference type="GO" id="GO:0047631">
    <property type="term" value="F:ADP-ribose diphosphatase activity"/>
    <property type="evidence" value="ECO:0007669"/>
    <property type="project" value="UniProtKB-EC"/>
</dbReference>
<accession>A0A448UT20</accession>
<gene>
    <name evidence="3" type="primary">nudF</name>
    <name evidence="3" type="ORF">NCTC10918_00296</name>
</gene>
<dbReference type="PANTHER" id="PTHR11839:SF31">
    <property type="entry name" value="ADP-RIBOSE PYROPHOSPHATASE"/>
    <property type="match status" value="1"/>
</dbReference>
<sequence>MNTSENKNPHRIDPMYVDVIDAPSTREILSREVQYSGYVLQAAVEHYDLDGHGTTLTRDVIDMPGSVAVAALNNRNEILLLRQYRHPVRMNLWEVPAGLLDITGEDPLHAAQRELAEETDLGAHHWRSLVDYYTTPGAASEAGRIYLAQDLYEIPEANRIVRRGEEAEITYRWVPLEQAVRLVLAGQLHNGLAIQAILAAYCAVGTRQEQLPLREAADTWDFHPYVGGRRIRPETFKHEE</sequence>
<dbReference type="EMBL" id="LR134521">
    <property type="protein sequence ID" value="VEJ29052.1"/>
    <property type="molecule type" value="Genomic_DNA"/>
</dbReference>
<evidence type="ECO:0000256" key="1">
    <source>
        <dbReference type="ARBA" id="ARBA00022801"/>
    </source>
</evidence>
<dbReference type="PROSITE" id="PS51462">
    <property type="entry name" value="NUDIX"/>
    <property type="match status" value="1"/>
</dbReference>
<evidence type="ECO:0000259" key="2">
    <source>
        <dbReference type="PROSITE" id="PS51462"/>
    </source>
</evidence>
<dbReference type="EC" id="3.6.1.13" evidence="3"/>
<protein>
    <submittedName>
        <fullName evidence="3">ADP-ribose pyrophosphatase</fullName>
        <ecNumber evidence="3">3.6.1.13</ecNumber>
    </submittedName>
</protein>
<keyword evidence="1 3" id="KW-0378">Hydrolase</keyword>
<dbReference type="Gene3D" id="3.90.79.10">
    <property type="entry name" value="Nucleoside Triphosphate Pyrophosphohydrolase"/>
    <property type="match status" value="1"/>
</dbReference>
<name>A0A448UT20_9MICC</name>
<dbReference type="GO" id="GO:0019693">
    <property type="term" value="P:ribose phosphate metabolic process"/>
    <property type="evidence" value="ECO:0007669"/>
    <property type="project" value="TreeGrafter"/>
</dbReference>
<evidence type="ECO:0000313" key="4">
    <source>
        <dbReference type="Proteomes" id="UP000270988"/>
    </source>
</evidence>
<proteinExistence type="predicted"/>
<reference evidence="3 4" key="1">
    <citation type="submission" date="2018-12" db="EMBL/GenBank/DDBJ databases">
        <authorList>
            <consortium name="Pathogen Informatics"/>
        </authorList>
    </citation>
    <scope>NUCLEOTIDE SEQUENCE [LARGE SCALE GENOMIC DNA]</scope>
    <source>
        <strain evidence="3 4">NCTC10918</strain>
    </source>
</reference>
<dbReference type="AlphaFoldDB" id="A0A448UT20"/>
<dbReference type="InterPro" id="IPR000086">
    <property type="entry name" value="NUDIX_hydrolase_dom"/>
</dbReference>
<evidence type="ECO:0000313" key="3">
    <source>
        <dbReference type="EMBL" id="VEJ29052.1"/>
    </source>
</evidence>
<dbReference type="STRING" id="762948.HMPREF0733_11623"/>
<feature type="domain" description="Nudix hydrolase" evidence="2">
    <location>
        <begin position="63"/>
        <end position="201"/>
    </location>
</feature>
<dbReference type="SUPFAM" id="SSF55811">
    <property type="entry name" value="Nudix"/>
    <property type="match status" value="1"/>
</dbReference>
<dbReference type="Pfam" id="PF00293">
    <property type="entry name" value="NUDIX"/>
    <property type="match status" value="1"/>
</dbReference>
<dbReference type="InterPro" id="IPR015797">
    <property type="entry name" value="NUDIX_hydrolase-like_dom_sf"/>
</dbReference>
<dbReference type="PANTHER" id="PTHR11839">
    <property type="entry name" value="UDP/ADP-SUGAR PYROPHOSPHATASE"/>
    <property type="match status" value="1"/>
</dbReference>